<evidence type="ECO:0000256" key="1">
    <source>
        <dbReference type="SAM" id="Phobius"/>
    </source>
</evidence>
<keyword evidence="1" id="KW-1133">Transmembrane helix</keyword>
<keyword evidence="1" id="KW-0472">Membrane</keyword>
<keyword evidence="3" id="KW-1185">Reference proteome</keyword>
<feature type="transmembrane region" description="Helical" evidence="1">
    <location>
        <begin position="93"/>
        <end position="112"/>
    </location>
</feature>
<reference evidence="2 3" key="1">
    <citation type="submission" date="2017-10" db="EMBL/GenBank/DDBJ databases">
        <title>Effective Description of Clostridium neonatale sp. nov. linked to necrotizing enterocolitis in neonates and a clarification of species assignable to the genus Clostridium (Prazmowski 1880) emend. Lawson and Rainey 2016.</title>
        <authorList>
            <person name="Bernard K."/>
            <person name="Burdz T."/>
            <person name="Wiebe D."/>
            <person name="Balcewich B."/>
            <person name="Alfa M."/>
            <person name="Bernier A.-M."/>
        </authorList>
    </citation>
    <scope>NUCLEOTIDE SEQUENCE [LARGE SCALE GENOMIC DNA]</scope>
    <source>
        <strain evidence="2 3">LCDC99A005</strain>
    </source>
</reference>
<dbReference type="InterPro" id="IPR054200">
    <property type="entry name" value="DUF6905"/>
</dbReference>
<dbReference type="EMBL" id="PDCJ01000001">
    <property type="protein sequence ID" value="PEG32506.1"/>
    <property type="molecule type" value="Genomic_DNA"/>
</dbReference>
<dbReference type="RefSeq" id="WP_058296649.1">
    <property type="nucleotide sequence ID" value="NZ_CAKJVD010000083.1"/>
</dbReference>
<dbReference type="STRING" id="137838.GCA_001458595_04026"/>
<accession>A0A2A7MLE8</accession>
<dbReference type="OrthoDB" id="1028168at2"/>
<feature type="transmembrane region" description="Helical" evidence="1">
    <location>
        <begin position="31"/>
        <end position="51"/>
    </location>
</feature>
<dbReference type="Pfam" id="PF21846">
    <property type="entry name" value="DUF6905"/>
    <property type="match status" value="1"/>
</dbReference>
<name>A0A2A7MLE8_9CLOT</name>
<feature type="transmembrane region" description="Helical" evidence="1">
    <location>
        <begin position="63"/>
        <end position="81"/>
    </location>
</feature>
<keyword evidence="1" id="KW-0812">Transmembrane</keyword>
<evidence type="ECO:0000313" key="2">
    <source>
        <dbReference type="EMBL" id="PEG32506.1"/>
    </source>
</evidence>
<organism evidence="2 3">
    <name type="scientific">Clostridium neonatale</name>
    <dbReference type="NCBI Taxonomy" id="137838"/>
    <lineage>
        <taxon>Bacteria</taxon>
        <taxon>Bacillati</taxon>
        <taxon>Bacillota</taxon>
        <taxon>Clostridia</taxon>
        <taxon>Eubacteriales</taxon>
        <taxon>Clostridiaceae</taxon>
        <taxon>Clostridium</taxon>
    </lineage>
</organism>
<evidence type="ECO:0000313" key="3">
    <source>
        <dbReference type="Proteomes" id="UP000220840"/>
    </source>
</evidence>
<proteinExistence type="predicted"/>
<comment type="caution">
    <text evidence="2">The sequence shown here is derived from an EMBL/GenBank/DDBJ whole genome shotgun (WGS) entry which is preliminary data.</text>
</comment>
<dbReference type="AlphaFoldDB" id="A0A2A7MLE8"/>
<dbReference type="GeneID" id="68879017"/>
<sequence length="113" mass="11981">MTYGEVLSTIFGSAIFGILVILFWRKFVDKLGSPGGFIAALIIPGTMWVLNHGIENSLIKQSGSVWIDMAISVGIAMLISSKIQGGKIKEAQGTLIAVIVATVLSGYVLTVIN</sequence>
<feature type="transmembrane region" description="Helical" evidence="1">
    <location>
        <begin position="6"/>
        <end position="24"/>
    </location>
</feature>
<protein>
    <submittedName>
        <fullName evidence="2">Uncharacterized protein</fullName>
    </submittedName>
</protein>
<gene>
    <name evidence="2" type="ORF">CQ394_12680</name>
</gene>
<dbReference type="Proteomes" id="UP000220840">
    <property type="component" value="Unassembled WGS sequence"/>
</dbReference>